<dbReference type="PROSITE" id="PS50092">
    <property type="entry name" value="TSP1"/>
    <property type="match status" value="5"/>
</dbReference>
<organism evidence="8 9">
    <name type="scientific">Paramormyrops kingsleyae</name>
    <dbReference type="NCBI Taxonomy" id="1676925"/>
    <lineage>
        <taxon>Eukaryota</taxon>
        <taxon>Metazoa</taxon>
        <taxon>Chordata</taxon>
        <taxon>Craniata</taxon>
        <taxon>Vertebrata</taxon>
        <taxon>Euteleostomi</taxon>
        <taxon>Actinopterygii</taxon>
        <taxon>Neopterygii</taxon>
        <taxon>Teleostei</taxon>
        <taxon>Osteoglossocephala</taxon>
        <taxon>Osteoglossomorpha</taxon>
        <taxon>Osteoglossiformes</taxon>
        <taxon>Mormyridae</taxon>
        <taxon>Paramormyrops</taxon>
    </lineage>
</organism>
<feature type="region of interest" description="Disordered" evidence="5">
    <location>
        <begin position="184"/>
        <end position="242"/>
    </location>
</feature>
<dbReference type="KEGG" id="pki:111844215"/>
<evidence type="ECO:0000313" key="9">
    <source>
        <dbReference type="Proteomes" id="UP000261540"/>
    </source>
</evidence>
<feature type="signal peptide" evidence="6">
    <location>
        <begin position="1"/>
        <end position="23"/>
    </location>
</feature>
<dbReference type="PROSITE" id="PS50900">
    <property type="entry name" value="PLAC"/>
    <property type="match status" value="1"/>
</dbReference>
<evidence type="ECO:0000256" key="5">
    <source>
        <dbReference type="SAM" id="MobiDB-lite"/>
    </source>
</evidence>
<dbReference type="FunFam" id="2.20.100.10:FF:000005">
    <property type="entry name" value="ADAM metallopeptidase with thrombospondin type 1 motif 9"/>
    <property type="match status" value="3"/>
</dbReference>
<feature type="region of interest" description="Disordered" evidence="5">
    <location>
        <begin position="21"/>
        <end position="42"/>
    </location>
</feature>
<evidence type="ECO:0000313" key="8">
    <source>
        <dbReference type="Ensembl" id="ENSPKIP00000032941.1"/>
    </source>
</evidence>
<dbReference type="SUPFAM" id="SSF82895">
    <property type="entry name" value="TSP-1 type 1 repeat"/>
    <property type="match status" value="6"/>
</dbReference>
<dbReference type="OrthoDB" id="10062690at2759"/>
<keyword evidence="3 6" id="KW-0732">Signal</keyword>
<evidence type="ECO:0000256" key="3">
    <source>
        <dbReference type="ARBA" id="ARBA00022729"/>
    </source>
</evidence>
<dbReference type="FunFam" id="2.60.120.830:FF:000001">
    <property type="entry name" value="A disintegrin and metalloproteinase with thrombospondin motifs 1"/>
    <property type="match status" value="1"/>
</dbReference>
<dbReference type="GO" id="GO:0004222">
    <property type="term" value="F:metalloendopeptidase activity"/>
    <property type="evidence" value="ECO:0007669"/>
    <property type="project" value="TreeGrafter"/>
</dbReference>
<proteinExistence type="predicted"/>
<dbReference type="PANTHER" id="PTHR13723">
    <property type="entry name" value="ADAMTS A DISINTEGRIN AND METALLOPROTEASE WITH THROMBOSPONDIN MOTIFS PROTEASE"/>
    <property type="match status" value="1"/>
</dbReference>
<dbReference type="AlphaFoldDB" id="A0A3B3SS61"/>
<evidence type="ECO:0000256" key="1">
    <source>
        <dbReference type="ARBA" id="ARBA00004613"/>
    </source>
</evidence>
<feature type="chain" id="PRO_5017339706" evidence="6">
    <location>
        <begin position="24"/>
        <end position="646"/>
    </location>
</feature>
<dbReference type="Gene3D" id="2.60.120.830">
    <property type="match status" value="1"/>
</dbReference>
<dbReference type="InterPro" id="IPR036383">
    <property type="entry name" value="TSP1_rpt_sf"/>
</dbReference>
<dbReference type="Ensembl" id="ENSPKIT00000013822.1">
    <property type="protein sequence ID" value="ENSPKIP00000032941.1"/>
    <property type="gene ID" value="ENSPKIG00000012842.1"/>
</dbReference>
<keyword evidence="2" id="KW-0964">Secreted</keyword>
<feature type="domain" description="PLAC" evidence="7">
    <location>
        <begin position="600"/>
        <end position="637"/>
    </location>
</feature>
<dbReference type="InterPro" id="IPR010909">
    <property type="entry name" value="PLAC"/>
</dbReference>
<dbReference type="InterPro" id="IPR000884">
    <property type="entry name" value="TSP1_rpt"/>
</dbReference>
<comment type="subcellular location">
    <subcellularLocation>
        <location evidence="1">Secreted</location>
    </subcellularLocation>
</comment>
<dbReference type="Gene3D" id="2.20.100.10">
    <property type="entry name" value="Thrombospondin type-1 (TSP1) repeat"/>
    <property type="match status" value="6"/>
</dbReference>
<reference evidence="8" key="2">
    <citation type="submission" date="2025-09" db="UniProtKB">
        <authorList>
            <consortium name="Ensembl"/>
        </authorList>
    </citation>
    <scope>IDENTIFICATION</scope>
</reference>
<accession>A0A3B3SS61</accession>
<dbReference type="Proteomes" id="UP000261540">
    <property type="component" value="Unplaced"/>
</dbReference>
<dbReference type="GO" id="GO:0005576">
    <property type="term" value="C:extracellular region"/>
    <property type="evidence" value="ECO:0007669"/>
    <property type="project" value="UniProtKB-SubCell"/>
</dbReference>
<dbReference type="InterPro" id="IPR010294">
    <property type="entry name" value="ADAMTS_spacer1"/>
</dbReference>
<dbReference type="SMART" id="SM00209">
    <property type="entry name" value="TSP1"/>
    <property type="match status" value="6"/>
</dbReference>
<evidence type="ECO:0000256" key="2">
    <source>
        <dbReference type="ARBA" id="ARBA00022525"/>
    </source>
</evidence>
<evidence type="ECO:0000259" key="7">
    <source>
        <dbReference type="PROSITE" id="PS50900"/>
    </source>
</evidence>
<dbReference type="Pfam" id="PF08686">
    <property type="entry name" value="PLAC"/>
    <property type="match status" value="1"/>
</dbReference>
<evidence type="ECO:0000256" key="6">
    <source>
        <dbReference type="SAM" id="SignalP"/>
    </source>
</evidence>
<sequence>MAPQQPWYLWLVLLLSVSSPTPSALPHKPEGRSPPGEDRRCEGHRTDVCGVCAGNGSSCTFVSGTFSRSFLSVGYHKFLEIPAGAQRIKVEETPKSRNYLAIRTSTGDSVINGKWAIDRPGVFLAAGTQLAYRRPNEIRSKLGELITAPGPISEDLHVFIIYQQPNPSVHYEYVLPGEDDILSTQEVPHSDNLPVEPPGLNPVDEQSFVPPDTNEKEIHPNQVPSEAVSPTGDGSDGQLHPDPLPPYGWRPIGTTTCSATCGTGRRQVVFGCVEQPTQTAVPADFCESAQDPASQEEECNLQPCPTFWDVGEWSECSKTCGPGLQHRQVLCREPLGNLSAASVAPRHCGHLDQPETVVSCQLKICSEWQVRSEWTSCSVPCGVGQRTRDVRCVDNLGDVVVDEECNMNLRPDDVQNCDTGPCTRSWFFSPWSERCSTECGEGSRSRSVVCLTNHISSLPLDSCGDERPEERTSCHMGPCQNKPEWYTGPWGQCSAECGDGMQSRHVVCLLHGDSGLEVTASSNCSHLPRPPASQPCRLKKCGPAWYVTEWSACSRSCEGGYRVREVRCLGDDMNPSEGCDPSIVPEDREPCNEQPCTPEIDMNCQDLYYNCNVVVQARLCVYAYYRTACCASCRRLRLRESRRTGR</sequence>
<name>A0A3B3SS61_9TELE</name>
<reference evidence="8" key="1">
    <citation type="submission" date="2025-08" db="UniProtKB">
        <authorList>
            <consortium name="Ensembl"/>
        </authorList>
    </citation>
    <scope>IDENTIFICATION</scope>
</reference>
<feature type="compositionally biased region" description="Basic and acidic residues" evidence="5">
    <location>
        <begin position="27"/>
        <end position="42"/>
    </location>
</feature>
<dbReference type="InterPro" id="IPR050439">
    <property type="entry name" value="ADAMTS_ADAMTS-like"/>
</dbReference>
<dbReference type="Pfam" id="PF05986">
    <property type="entry name" value="ADAMTS_spacer1"/>
    <property type="match status" value="1"/>
</dbReference>
<dbReference type="CTD" id="556634"/>
<dbReference type="STRING" id="1676925.ENSPKIP00000032941"/>
<dbReference type="PANTHER" id="PTHR13723:SF316">
    <property type="entry name" value="LONELY HEART, ISOFORM A"/>
    <property type="match status" value="1"/>
</dbReference>
<dbReference type="GeneTree" id="ENSGT00940000167725"/>
<evidence type="ECO:0000256" key="4">
    <source>
        <dbReference type="ARBA" id="ARBA00022737"/>
    </source>
</evidence>
<dbReference type="GO" id="GO:0030198">
    <property type="term" value="P:extracellular matrix organization"/>
    <property type="evidence" value="ECO:0007669"/>
    <property type="project" value="TreeGrafter"/>
</dbReference>
<dbReference type="GO" id="GO:0031012">
    <property type="term" value="C:extracellular matrix"/>
    <property type="evidence" value="ECO:0007669"/>
    <property type="project" value="TreeGrafter"/>
</dbReference>
<dbReference type="GO" id="GO:0006508">
    <property type="term" value="P:proteolysis"/>
    <property type="evidence" value="ECO:0007669"/>
    <property type="project" value="TreeGrafter"/>
</dbReference>
<keyword evidence="9" id="KW-1185">Reference proteome</keyword>
<dbReference type="Pfam" id="PF19030">
    <property type="entry name" value="TSP1_ADAMTS"/>
    <property type="match status" value="6"/>
</dbReference>
<protein>
    <submittedName>
        <fullName evidence="8">Thrombospondin type-1 domain-containing protein 4-like</fullName>
    </submittedName>
</protein>
<keyword evidence="4" id="KW-0677">Repeat</keyword>